<keyword evidence="3" id="KW-1185">Reference proteome</keyword>
<name>A0A223CYZ2_9BACL</name>
<dbReference type="AlphaFoldDB" id="A0A223CYZ2"/>
<dbReference type="PANTHER" id="PTHR43415:SF3">
    <property type="entry name" value="GNAT-FAMILY ACETYLTRANSFERASE"/>
    <property type="match status" value="1"/>
</dbReference>
<protein>
    <recommendedName>
        <fullName evidence="1">N-acetyltransferase domain-containing protein</fullName>
    </recommendedName>
</protein>
<dbReference type="InterPro" id="IPR016181">
    <property type="entry name" value="Acyl_CoA_acyltransferase"/>
</dbReference>
<proteinExistence type="predicted"/>
<dbReference type="RefSeq" id="WP_094235813.1">
    <property type="nucleotide sequence ID" value="NZ_CP022657.1"/>
</dbReference>
<evidence type="ECO:0000259" key="1">
    <source>
        <dbReference type="PROSITE" id="PS51186"/>
    </source>
</evidence>
<dbReference type="PROSITE" id="PS51186">
    <property type="entry name" value="GNAT"/>
    <property type="match status" value="1"/>
</dbReference>
<dbReference type="Pfam" id="PF13302">
    <property type="entry name" value="Acetyltransf_3"/>
    <property type="match status" value="1"/>
</dbReference>
<reference evidence="2 3" key="1">
    <citation type="journal article" date="2015" name="Int. J. Syst. Evol. Microbiol.">
        <title>Tumebacillus algifaecis sp. nov., isolated from decomposing algal scum.</title>
        <authorList>
            <person name="Wu Y.F."/>
            <person name="Zhang B."/>
            <person name="Xing P."/>
            <person name="Wu Q.L."/>
            <person name="Liu S.J."/>
        </authorList>
    </citation>
    <scope>NUCLEOTIDE SEQUENCE [LARGE SCALE GENOMIC DNA]</scope>
    <source>
        <strain evidence="2 3">THMBR28</strain>
    </source>
</reference>
<dbReference type="GO" id="GO:0016747">
    <property type="term" value="F:acyltransferase activity, transferring groups other than amino-acyl groups"/>
    <property type="evidence" value="ECO:0007669"/>
    <property type="project" value="InterPro"/>
</dbReference>
<dbReference type="KEGG" id="tab:CIG75_05815"/>
<dbReference type="SUPFAM" id="SSF55729">
    <property type="entry name" value="Acyl-CoA N-acyltransferases (Nat)"/>
    <property type="match status" value="1"/>
</dbReference>
<accession>A0A223CYZ2</accession>
<dbReference type="InterPro" id="IPR000182">
    <property type="entry name" value="GNAT_dom"/>
</dbReference>
<gene>
    <name evidence="2" type="ORF">CIG75_05815</name>
</gene>
<dbReference type="OrthoDB" id="9795206at2"/>
<evidence type="ECO:0000313" key="3">
    <source>
        <dbReference type="Proteomes" id="UP000214688"/>
    </source>
</evidence>
<dbReference type="PANTHER" id="PTHR43415">
    <property type="entry name" value="SPERMIDINE N(1)-ACETYLTRANSFERASE"/>
    <property type="match status" value="1"/>
</dbReference>
<dbReference type="Gene3D" id="3.40.630.30">
    <property type="match status" value="1"/>
</dbReference>
<dbReference type="Proteomes" id="UP000214688">
    <property type="component" value="Chromosome"/>
</dbReference>
<dbReference type="EMBL" id="CP022657">
    <property type="protein sequence ID" value="ASS74561.1"/>
    <property type="molecule type" value="Genomic_DNA"/>
</dbReference>
<dbReference type="CDD" id="cd04301">
    <property type="entry name" value="NAT_SF"/>
    <property type="match status" value="1"/>
</dbReference>
<feature type="domain" description="N-acetyltransferase" evidence="1">
    <location>
        <begin position="6"/>
        <end position="171"/>
    </location>
</feature>
<sequence length="184" mass="21729">MKGQRVQLRAIRREDTEHILRLEQEFESRLLQRPGVPYPVVEQDVEKFVSEISSQNDRYTFGIETLDDQVFIGTCSIFRVELGHGNCWVSIMIGGPEHRGKGYGTEAMELLIDFIFRYINVHKIKLGVFSFNEQAIRSYEKNGFQVEGRMREELFREGKYHDMIYMGLLRREYEAIKERKKRGV</sequence>
<evidence type="ECO:0000313" key="2">
    <source>
        <dbReference type="EMBL" id="ASS74561.1"/>
    </source>
</evidence>
<organism evidence="2 3">
    <name type="scientific">Tumebacillus algifaecis</name>
    <dbReference type="NCBI Taxonomy" id="1214604"/>
    <lineage>
        <taxon>Bacteria</taxon>
        <taxon>Bacillati</taxon>
        <taxon>Bacillota</taxon>
        <taxon>Bacilli</taxon>
        <taxon>Bacillales</taxon>
        <taxon>Alicyclobacillaceae</taxon>
        <taxon>Tumebacillus</taxon>
    </lineage>
</organism>